<name>A0A9N9DKW9_9GLOM</name>
<dbReference type="EMBL" id="CAJVPI010002512">
    <property type="protein sequence ID" value="CAG8644618.1"/>
    <property type="molecule type" value="Genomic_DNA"/>
</dbReference>
<feature type="non-terminal residue" evidence="1">
    <location>
        <position position="202"/>
    </location>
</feature>
<dbReference type="OrthoDB" id="2360498at2759"/>
<dbReference type="Proteomes" id="UP000789739">
    <property type="component" value="Unassembled WGS sequence"/>
</dbReference>
<reference evidence="1" key="1">
    <citation type="submission" date="2021-06" db="EMBL/GenBank/DDBJ databases">
        <authorList>
            <person name="Kallberg Y."/>
            <person name="Tangrot J."/>
            <person name="Rosling A."/>
        </authorList>
    </citation>
    <scope>NUCLEOTIDE SEQUENCE</scope>
    <source>
        <strain evidence="1">BR232B</strain>
    </source>
</reference>
<evidence type="ECO:0000313" key="1">
    <source>
        <dbReference type="EMBL" id="CAG8644618.1"/>
    </source>
</evidence>
<dbReference type="AlphaFoldDB" id="A0A9N9DKW9"/>
<comment type="caution">
    <text evidence="1">The sequence shown here is derived from an EMBL/GenBank/DDBJ whole genome shotgun (WGS) entry which is preliminary data.</text>
</comment>
<keyword evidence="2" id="KW-1185">Reference proteome</keyword>
<protein>
    <submittedName>
        <fullName evidence="1">9468_t:CDS:1</fullName>
    </submittedName>
</protein>
<gene>
    <name evidence="1" type="ORF">PBRASI_LOCUS9959</name>
</gene>
<organism evidence="1 2">
    <name type="scientific">Paraglomus brasilianum</name>
    <dbReference type="NCBI Taxonomy" id="144538"/>
    <lineage>
        <taxon>Eukaryota</taxon>
        <taxon>Fungi</taxon>
        <taxon>Fungi incertae sedis</taxon>
        <taxon>Mucoromycota</taxon>
        <taxon>Glomeromycotina</taxon>
        <taxon>Glomeromycetes</taxon>
        <taxon>Paraglomerales</taxon>
        <taxon>Paraglomeraceae</taxon>
        <taxon>Paraglomus</taxon>
    </lineage>
</organism>
<proteinExistence type="predicted"/>
<sequence length="202" mass="23825">NEDNVSYYPGEPTKHRGYFDVQQSTENDFEKPYHAELWGTKCTRWTHESILPVQRLICCFVKGKYRLKGQKDELNKSKKYCDTIDRLEGTLSCPSSEVKKVFASEVCSPEISGDEDGVRVRYVPVLPFCSDELLDIRDKIINEVERFRRAEMKKKGKHLRSCPDRRIVVNTYERKFEELKEMIPNPSEKYPVWALREHTERN</sequence>
<accession>A0A9N9DKW9</accession>
<evidence type="ECO:0000313" key="2">
    <source>
        <dbReference type="Proteomes" id="UP000789739"/>
    </source>
</evidence>